<protein>
    <submittedName>
        <fullName evidence="9">Cytochrome C</fullName>
    </submittedName>
</protein>
<evidence type="ECO:0000256" key="6">
    <source>
        <dbReference type="PROSITE-ProRule" id="PRU00433"/>
    </source>
</evidence>
<evidence type="ECO:0000256" key="5">
    <source>
        <dbReference type="ARBA" id="ARBA00023004"/>
    </source>
</evidence>
<gene>
    <name evidence="9" type="ORF">HJ526_07730</name>
</gene>
<dbReference type="RefSeq" id="WP_176853718.1">
    <property type="nucleotide sequence ID" value="NZ_JABCJD010000003.1"/>
</dbReference>
<dbReference type="Gene3D" id="1.10.760.10">
    <property type="entry name" value="Cytochrome c-like domain"/>
    <property type="match status" value="1"/>
</dbReference>
<accession>A0ABX2PD52</accession>
<keyword evidence="2 6" id="KW-0349">Heme</keyword>
<dbReference type="InterPro" id="IPR036909">
    <property type="entry name" value="Cyt_c-like_dom_sf"/>
</dbReference>
<evidence type="ECO:0000256" key="3">
    <source>
        <dbReference type="ARBA" id="ARBA00022723"/>
    </source>
</evidence>
<keyword evidence="5 6" id="KW-0408">Iron</keyword>
<feature type="signal peptide" evidence="7">
    <location>
        <begin position="1"/>
        <end position="22"/>
    </location>
</feature>
<feature type="chain" id="PRO_5045185870" evidence="7">
    <location>
        <begin position="23"/>
        <end position="141"/>
    </location>
</feature>
<keyword evidence="3 6" id="KW-0479">Metal-binding</keyword>
<reference evidence="9 10" key="1">
    <citation type="submission" date="2020-04" db="EMBL/GenBank/DDBJ databases">
        <title>Donghicola sp., a member of the Rhodobacteraceae family isolated from mangrove forest in Thailand.</title>
        <authorList>
            <person name="Charoenyingcharoen P."/>
            <person name="Yukphan P."/>
        </authorList>
    </citation>
    <scope>NUCLEOTIDE SEQUENCE [LARGE SCALE GENOMIC DNA]</scope>
    <source>
        <strain evidence="9 10">C2-DW-16</strain>
    </source>
</reference>
<keyword evidence="1" id="KW-0813">Transport</keyword>
<keyword evidence="10" id="KW-1185">Reference proteome</keyword>
<feature type="domain" description="Cytochrome c" evidence="8">
    <location>
        <begin position="24"/>
        <end position="137"/>
    </location>
</feature>
<dbReference type="InterPro" id="IPR009056">
    <property type="entry name" value="Cyt_c-like_dom"/>
</dbReference>
<evidence type="ECO:0000256" key="7">
    <source>
        <dbReference type="SAM" id="SignalP"/>
    </source>
</evidence>
<keyword evidence="7" id="KW-0732">Signal</keyword>
<proteinExistence type="predicted"/>
<dbReference type="PROSITE" id="PS51007">
    <property type="entry name" value="CYTC"/>
    <property type="match status" value="1"/>
</dbReference>
<dbReference type="PANTHER" id="PTHR11961">
    <property type="entry name" value="CYTOCHROME C"/>
    <property type="match status" value="1"/>
</dbReference>
<evidence type="ECO:0000256" key="2">
    <source>
        <dbReference type="ARBA" id="ARBA00022617"/>
    </source>
</evidence>
<evidence type="ECO:0000313" key="9">
    <source>
        <dbReference type="EMBL" id="NVO27303.1"/>
    </source>
</evidence>
<dbReference type="InterPro" id="IPR002327">
    <property type="entry name" value="Cyt_c_1A/1B"/>
</dbReference>
<evidence type="ECO:0000313" key="10">
    <source>
        <dbReference type="Proteomes" id="UP000523601"/>
    </source>
</evidence>
<dbReference type="EMBL" id="JABCJD010000003">
    <property type="protein sequence ID" value="NVO27303.1"/>
    <property type="molecule type" value="Genomic_DNA"/>
</dbReference>
<organism evidence="9 10">
    <name type="scientific">Donghicola mangrovi</name>
    <dbReference type="NCBI Taxonomy" id="2729614"/>
    <lineage>
        <taxon>Bacteria</taxon>
        <taxon>Pseudomonadati</taxon>
        <taxon>Pseudomonadota</taxon>
        <taxon>Alphaproteobacteria</taxon>
        <taxon>Rhodobacterales</taxon>
        <taxon>Roseobacteraceae</taxon>
        <taxon>Donghicola</taxon>
    </lineage>
</organism>
<evidence type="ECO:0000256" key="1">
    <source>
        <dbReference type="ARBA" id="ARBA00022448"/>
    </source>
</evidence>
<dbReference type="SUPFAM" id="SSF46626">
    <property type="entry name" value="Cytochrome c"/>
    <property type="match status" value="1"/>
</dbReference>
<evidence type="ECO:0000259" key="8">
    <source>
        <dbReference type="PROSITE" id="PS51007"/>
    </source>
</evidence>
<sequence length="141" mass="14846">MKNALLIITAFSLCLGAVGAMAEGDPVNGEDLFRNCLACHELKSASGDRIRRGGRVGPNLFGVIGRPAGGLEGYRYSDGLNALNEMGLVWDEEQLTHFIANPNSYMEEALGAGHISKMPFAFPDGGADIAAYLAKIGKSGS</sequence>
<name>A0ABX2PD52_9RHOB</name>
<evidence type="ECO:0000256" key="4">
    <source>
        <dbReference type="ARBA" id="ARBA00022982"/>
    </source>
</evidence>
<comment type="caution">
    <text evidence="9">The sequence shown here is derived from an EMBL/GenBank/DDBJ whole genome shotgun (WGS) entry which is preliminary data.</text>
</comment>
<keyword evidence="4" id="KW-0249">Electron transport</keyword>
<dbReference type="Proteomes" id="UP000523601">
    <property type="component" value="Unassembled WGS sequence"/>
</dbReference>